<accession>Q0U5C6</accession>
<protein>
    <submittedName>
        <fullName evidence="1">Uncharacterized protein</fullName>
    </submittedName>
</protein>
<sequence length="29" mass="3693">MTKEYVLIEYFWVTGRSKYFRMTRSLQMQ</sequence>
<name>Q0U5C6_PHANO</name>
<dbReference type="GeneID" id="5980167"/>
<dbReference type="EMBL" id="CH445349">
    <property type="protein sequence ID" value="EAT79365.1"/>
    <property type="molecule type" value="Genomic_DNA"/>
</dbReference>
<dbReference type="KEGG" id="pno:SNOG_13038"/>
<dbReference type="Proteomes" id="UP000001055">
    <property type="component" value="Unassembled WGS sequence"/>
</dbReference>
<dbReference type="AlphaFoldDB" id="Q0U5C6"/>
<gene>
    <name evidence="1" type="ORF">SNOG_13038</name>
</gene>
<evidence type="ECO:0000313" key="1">
    <source>
        <dbReference type="EMBL" id="EAT79365.1"/>
    </source>
</evidence>
<proteinExistence type="predicted"/>
<dbReference type="RefSeq" id="XP_001803252.1">
    <property type="nucleotide sequence ID" value="XM_001803200.1"/>
</dbReference>
<reference evidence="2" key="1">
    <citation type="journal article" date="2007" name="Plant Cell">
        <title>Dothideomycete-plant interactions illuminated by genome sequencing and EST analysis of the wheat pathogen Stagonospora nodorum.</title>
        <authorList>
            <person name="Hane J.K."/>
            <person name="Lowe R.G."/>
            <person name="Solomon P.S."/>
            <person name="Tan K.C."/>
            <person name="Schoch C.L."/>
            <person name="Spatafora J.W."/>
            <person name="Crous P.W."/>
            <person name="Kodira C."/>
            <person name="Birren B.W."/>
            <person name="Galagan J.E."/>
            <person name="Torriani S.F."/>
            <person name="McDonald B.A."/>
            <person name="Oliver R.P."/>
        </authorList>
    </citation>
    <scope>NUCLEOTIDE SEQUENCE [LARGE SCALE GENOMIC DNA]</scope>
    <source>
        <strain evidence="2">SN15 / ATCC MYA-4574 / FGSC 10173</strain>
    </source>
</reference>
<dbReference type="InParanoid" id="Q0U5C6"/>
<evidence type="ECO:0000313" key="2">
    <source>
        <dbReference type="Proteomes" id="UP000001055"/>
    </source>
</evidence>
<organism evidence="1 2">
    <name type="scientific">Phaeosphaeria nodorum (strain SN15 / ATCC MYA-4574 / FGSC 10173)</name>
    <name type="common">Glume blotch fungus</name>
    <name type="synonym">Parastagonospora nodorum</name>
    <dbReference type="NCBI Taxonomy" id="321614"/>
    <lineage>
        <taxon>Eukaryota</taxon>
        <taxon>Fungi</taxon>
        <taxon>Dikarya</taxon>
        <taxon>Ascomycota</taxon>
        <taxon>Pezizomycotina</taxon>
        <taxon>Dothideomycetes</taxon>
        <taxon>Pleosporomycetidae</taxon>
        <taxon>Pleosporales</taxon>
        <taxon>Pleosporineae</taxon>
        <taxon>Phaeosphaeriaceae</taxon>
        <taxon>Parastagonospora</taxon>
    </lineage>
</organism>